<gene>
    <name evidence="1" type="ORF">JYA64_06565</name>
</gene>
<dbReference type="Proteomes" id="UP001319060">
    <property type="component" value="Unassembled WGS sequence"/>
</dbReference>
<comment type="caution">
    <text evidence="1">The sequence shown here is derived from an EMBL/GenBank/DDBJ whole genome shotgun (WGS) entry which is preliminary data.</text>
</comment>
<proteinExistence type="predicted"/>
<protein>
    <submittedName>
        <fullName evidence="1">Uncharacterized protein</fullName>
    </submittedName>
</protein>
<dbReference type="RefSeq" id="WP_188403404.1">
    <property type="nucleotide sequence ID" value="NZ_BMCE01000002.1"/>
</dbReference>
<reference evidence="1 2" key="1">
    <citation type="submission" date="2021-01" db="EMBL/GenBank/DDBJ databases">
        <title>Genome Sequencing of Type Strains.</title>
        <authorList>
            <person name="Lemaire J.F."/>
            <person name="Inderbitzin P."/>
            <person name="Collins S.B."/>
            <person name="Wespe N."/>
            <person name="Knight-Connoni V."/>
        </authorList>
    </citation>
    <scope>NUCLEOTIDE SEQUENCE [LARGE SCALE GENOMIC DNA]</scope>
    <source>
        <strain evidence="1 2">DSM 14730</strain>
    </source>
</reference>
<evidence type="ECO:0000313" key="2">
    <source>
        <dbReference type="Proteomes" id="UP001319060"/>
    </source>
</evidence>
<organism evidence="1 2">
    <name type="scientific">Fictibacillus barbaricus</name>
    <dbReference type="NCBI Taxonomy" id="182136"/>
    <lineage>
        <taxon>Bacteria</taxon>
        <taxon>Bacillati</taxon>
        <taxon>Bacillota</taxon>
        <taxon>Bacilli</taxon>
        <taxon>Bacillales</taxon>
        <taxon>Fictibacillaceae</taxon>
        <taxon>Fictibacillus</taxon>
    </lineage>
</organism>
<accession>A0ABS2ZCC4</accession>
<name>A0ABS2ZCC4_9BACL</name>
<sequence length="99" mass="11272">MNTDNPNDNYLFPLSGGKLDLQNGVKLNEDTYEVYVNDNFVGHKTLKNAGEKLSDVDDFLQIQGIHNFSSSLEGDHYIIKTNEDTENLRDALSVYFNNR</sequence>
<evidence type="ECO:0000313" key="1">
    <source>
        <dbReference type="EMBL" id="MBN3544948.1"/>
    </source>
</evidence>
<dbReference type="EMBL" id="JAFHKS010000042">
    <property type="protein sequence ID" value="MBN3544948.1"/>
    <property type="molecule type" value="Genomic_DNA"/>
</dbReference>
<keyword evidence="2" id="KW-1185">Reference proteome</keyword>